<protein>
    <recommendedName>
        <fullName evidence="10">Aspergillus nuclease S(1)</fullName>
    </recommendedName>
</protein>
<evidence type="ECO:0000256" key="7">
    <source>
        <dbReference type="ARBA" id="ARBA00023180"/>
    </source>
</evidence>
<evidence type="ECO:0000256" key="3">
    <source>
        <dbReference type="ARBA" id="ARBA00022723"/>
    </source>
</evidence>
<keyword evidence="7" id="KW-0325">Glycoprotein</keyword>
<evidence type="ECO:0000256" key="1">
    <source>
        <dbReference type="ARBA" id="ARBA00009547"/>
    </source>
</evidence>
<dbReference type="GO" id="GO:0016788">
    <property type="term" value="F:hydrolase activity, acting on ester bonds"/>
    <property type="evidence" value="ECO:0007669"/>
    <property type="project" value="InterPro"/>
</dbReference>
<dbReference type="PANTHER" id="PTHR33146">
    <property type="entry name" value="ENDONUCLEASE 4"/>
    <property type="match status" value="1"/>
</dbReference>
<dbReference type="InterPro" id="IPR008947">
    <property type="entry name" value="PLipase_C/P1_nuclease_dom_sf"/>
</dbReference>
<dbReference type="GO" id="GO:0003676">
    <property type="term" value="F:nucleic acid binding"/>
    <property type="evidence" value="ECO:0007669"/>
    <property type="project" value="InterPro"/>
</dbReference>
<evidence type="ECO:0000256" key="4">
    <source>
        <dbReference type="ARBA" id="ARBA00022759"/>
    </source>
</evidence>
<dbReference type="PANTHER" id="PTHR33146:SF26">
    <property type="entry name" value="ENDONUCLEASE 4"/>
    <property type="match status" value="1"/>
</dbReference>
<dbReference type="InterPro" id="IPR003154">
    <property type="entry name" value="S1/P1nuclease"/>
</dbReference>
<keyword evidence="5" id="KW-0378">Hydrolase</keyword>
<evidence type="ECO:0000256" key="5">
    <source>
        <dbReference type="ARBA" id="ARBA00022801"/>
    </source>
</evidence>
<organism evidence="9">
    <name type="scientific">Ditylum brightwellii</name>
    <dbReference type="NCBI Taxonomy" id="49249"/>
    <lineage>
        <taxon>Eukaryota</taxon>
        <taxon>Sar</taxon>
        <taxon>Stramenopiles</taxon>
        <taxon>Ochrophyta</taxon>
        <taxon>Bacillariophyta</taxon>
        <taxon>Mediophyceae</taxon>
        <taxon>Lithodesmiophycidae</taxon>
        <taxon>Lithodesmiales</taxon>
        <taxon>Lithodesmiaceae</taxon>
        <taxon>Ditylum</taxon>
    </lineage>
</organism>
<reference evidence="9" key="1">
    <citation type="submission" date="2021-01" db="EMBL/GenBank/DDBJ databases">
        <authorList>
            <person name="Corre E."/>
            <person name="Pelletier E."/>
            <person name="Niang G."/>
            <person name="Scheremetjew M."/>
            <person name="Finn R."/>
            <person name="Kale V."/>
            <person name="Holt S."/>
            <person name="Cochrane G."/>
            <person name="Meng A."/>
            <person name="Brown T."/>
            <person name="Cohen L."/>
        </authorList>
    </citation>
    <scope>NUCLEOTIDE SEQUENCE</scope>
    <source>
        <strain evidence="9">GSO104</strain>
    </source>
</reference>
<dbReference type="SUPFAM" id="SSF48537">
    <property type="entry name" value="Phospholipase C/P1 nuclease"/>
    <property type="match status" value="2"/>
</dbReference>
<dbReference type="Gene3D" id="1.10.575.10">
    <property type="entry name" value="P1 Nuclease"/>
    <property type="match status" value="1"/>
</dbReference>
<dbReference type="AlphaFoldDB" id="A0A7S4RWH7"/>
<dbReference type="Pfam" id="PF02265">
    <property type="entry name" value="S1-P1_nuclease"/>
    <property type="match status" value="2"/>
</dbReference>
<gene>
    <name evidence="9" type="ORF">DBRI00130_LOCUS25321</name>
</gene>
<evidence type="ECO:0008006" key="10">
    <source>
        <dbReference type="Google" id="ProtNLM"/>
    </source>
</evidence>
<feature type="signal peptide" evidence="8">
    <location>
        <begin position="1"/>
        <end position="26"/>
    </location>
</feature>
<keyword evidence="2" id="KW-0540">Nuclease</keyword>
<evidence type="ECO:0000256" key="6">
    <source>
        <dbReference type="ARBA" id="ARBA00023157"/>
    </source>
</evidence>
<keyword evidence="4" id="KW-0255">Endonuclease</keyword>
<feature type="chain" id="PRO_5031069101" description="Aspergillus nuclease S(1)" evidence="8">
    <location>
        <begin position="27"/>
        <end position="391"/>
    </location>
</feature>
<dbReference type="GO" id="GO:0006308">
    <property type="term" value="P:DNA catabolic process"/>
    <property type="evidence" value="ECO:0007669"/>
    <property type="project" value="InterPro"/>
</dbReference>
<proteinExistence type="inferred from homology"/>
<keyword evidence="8" id="KW-0732">Signal</keyword>
<keyword evidence="3" id="KW-0479">Metal-binding</keyword>
<accession>A0A7S4RWH7</accession>
<evidence type="ECO:0000256" key="2">
    <source>
        <dbReference type="ARBA" id="ARBA00022722"/>
    </source>
</evidence>
<evidence type="ECO:0000256" key="8">
    <source>
        <dbReference type="SAM" id="SignalP"/>
    </source>
</evidence>
<name>A0A7S4RWH7_9STRA</name>
<keyword evidence="6" id="KW-1015">Disulfide bond</keyword>
<evidence type="ECO:0000313" key="9">
    <source>
        <dbReference type="EMBL" id="CAE4627054.1"/>
    </source>
</evidence>
<sequence length="391" mass="43759">MRSLLHLPLTTTILLLLHIQSTTVHAWGKEGHELVANIAYSLLSPTARSLIVNILRTTSDDDTDFLSPLAKIANWADEVRVHPQYKWTGHLHYVDVHDDDVDGGCHPSDFDKDGCAFDYARDCAKDECAVGAIVNFTNILSSYYHHDENDSVDKEEDDIWVEMKATSLKFITHIVGDVHQPLHVSRSTDTGGNDITVKLTSSNNEEEDEDDLETLYSYPTTDRNGNLYGHGHSHHHSHNLHSVWDTTIIQHAISKFYQGSFESFQQSIEQDVVSKTLQTFSSSECMDGRNKDCVSTWAQESWNYALHSAYAHVDGTEISTGDSLSDDYLEGRLEVVKKCLGMGGIRLARVLELALGTAEGKEEEELSIMAEDKKEEELSLKKMSALRGAFS</sequence>
<dbReference type="EMBL" id="HBNS01032328">
    <property type="protein sequence ID" value="CAE4627054.1"/>
    <property type="molecule type" value="Transcribed_RNA"/>
</dbReference>
<comment type="similarity">
    <text evidence="1">Belongs to the nuclease type I family.</text>
</comment>
<dbReference type="GO" id="GO:0046872">
    <property type="term" value="F:metal ion binding"/>
    <property type="evidence" value="ECO:0007669"/>
    <property type="project" value="UniProtKB-KW"/>
</dbReference>
<dbReference type="GO" id="GO:0004519">
    <property type="term" value="F:endonuclease activity"/>
    <property type="evidence" value="ECO:0007669"/>
    <property type="project" value="UniProtKB-KW"/>
</dbReference>
<dbReference type="CDD" id="cd11010">
    <property type="entry name" value="S1-P1_nuclease"/>
    <property type="match status" value="1"/>
</dbReference>